<evidence type="ECO:0000313" key="3">
    <source>
        <dbReference type="Proteomes" id="UP000193090"/>
    </source>
</evidence>
<dbReference type="Pfam" id="PF14230">
    <property type="entry name" value="DUF4333"/>
    <property type="match status" value="1"/>
</dbReference>
<gene>
    <name evidence="2" type="ORF">AWC30_14440</name>
</gene>
<dbReference type="InterPro" id="IPR025637">
    <property type="entry name" value="DUF4333"/>
</dbReference>
<accession>A0A1X2EG92</accession>
<sequence>MNALLVSVIAVCLAATAAILLLGFWKPGFFRDTKLKVADVQAAVGQILTDGNTGYGLQNVSVLGCNDGRDPTVAPGTTFTCAVTVAGEQRTVTVTIEDRDGKYGVSPPR</sequence>
<dbReference type="EMBL" id="LQPZ01000040">
    <property type="protein sequence ID" value="ORX01073.1"/>
    <property type="molecule type" value="Genomic_DNA"/>
</dbReference>
<feature type="domain" description="DUF4333" evidence="1">
    <location>
        <begin position="20"/>
        <end position="101"/>
    </location>
</feature>
<evidence type="ECO:0000259" key="1">
    <source>
        <dbReference type="Pfam" id="PF14230"/>
    </source>
</evidence>
<dbReference type="AlphaFoldDB" id="A0A1X2EG92"/>
<keyword evidence="3" id="KW-1185">Reference proteome</keyword>
<organism evidence="2 3">
    <name type="scientific">Mycolicibacillus trivialis</name>
    <dbReference type="NCBI Taxonomy" id="1798"/>
    <lineage>
        <taxon>Bacteria</taxon>
        <taxon>Bacillati</taxon>
        <taxon>Actinomycetota</taxon>
        <taxon>Actinomycetes</taxon>
        <taxon>Mycobacteriales</taxon>
        <taxon>Mycobacteriaceae</taxon>
        <taxon>Mycolicibacillus</taxon>
    </lineage>
</organism>
<reference evidence="2 3" key="1">
    <citation type="submission" date="2016-01" db="EMBL/GenBank/DDBJ databases">
        <title>The new phylogeny of the genus Mycobacterium.</title>
        <authorList>
            <person name="Tarcisio F."/>
            <person name="Conor M."/>
            <person name="Antonella G."/>
            <person name="Elisabetta G."/>
            <person name="Giulia F.S."/>
            <person name="Sara T."/>
            <person name="Anna F."/>
            <person name="Clotilde B."/>
            <person name="Roberto B."/>
            <person name="Veronica D.S."/>
            <person name="Fabio R."/>
            <person name="Monica P."/>
            <person name="Olivier J."/>
            <person name="Enrico T."/>
            <person name="Nicola S."/>
        </authorList>
    </citation>
    <scope>NUCLEOTIDE SEQUENCE [LARGE SCALE GENOMIC DNA]</scope>
    <source>
        <strain evidence="2 3">DSM 44153</strain>
    </source>
</reference>
<dbReference type="Proteomes" id="UP000193090">
    <property type="component" value="Unassembled WGS sequence"/>
</dbReference>
<name>A0A1X2EG92_9MYCO</name>
<comment type="caution">
    <text evidence="2">The sequence shown here is derived from an EMBL/GenBank/DDBJ whole genome shotgun (WGS) entry which is preliminary data.</text>
</comment>
<protein>
    <recommendedName>
        <fullName evidence="1">DUF4333 domain-containing protein</fullName>
    </recommendedName>
</protein>
<evidence type="ECO:0000313" key="2">
    <source>
        <dbReference type="EMBL" id="ORX01073.1"/>
    </source>
</evidence>
<dbReference type="STRING" id="1798.AWC30_14440"/>
<proteinExistence type="predicted"/>